<keyword evidence="4" id="KW-1185">Reference proteome</keyword>
<name>A0ABR1GSW2_9HYPO</name>
<organism evidence="3 4">
    <name type="scientific">Neonectria punicea</name>
    <dbReference type="NCBI Taxonomy" id="979145"/>
    <lineage>
        <taxon>Eukaryota</taxon>
        <taxon>Fungi</taxon>
        <taxon>Dikarya</taxon>
        <taxon>Ascomycota</taxon>
        <taxon>Pezizomycotina</taxon>
        <taxon>Sordariomycetes</taxon>
        <taxon>Hypocreomycetidae</taxon>
        <taxon>Hypocreales</taxon>
        <taxon>Nectriaceae</taxon>
        <taxon>Neonectria</taxon>
    </lineage>
</organism>
<protein>
    <recommendedName>
        <fullName evidence="2">JmjC domain-containing protein</fullName>
    </recommendedName>
</protein>
<reference evidence="3 4" key="1">
    <citation type="journal article" date="2025" name="Microbiol. Resour. Announc.">
        <title>Draft genome sequences for Neonectria magnoliae and Neonectria punicea, canker pathogens of Liriodendron tulipifera and Acer saccharum in West Virginia.</title>
        <authorList>
            <person name="Petronek H.M."/>
            <person name="Kasson M.T."/>
            <person name="Metheny A.M."/>
            <person name="Stauder C.M."/>
            <person name="Lovett B."/>
            <person name="Lynch S.C."/>
            <person name="Garnas J.R."/>
            <person name="Kasson L.R."/>
            <person name="Stajich J.E."/>
        </authorList>
    </citation>
    <scope>NUCLEOTIDE SEQUENCE [LARGE SCALE GENOMIC DNA]</scope>
    <source>
        <strain evidence="3 4">NRRL 64653</strain>
    </source>
</reference>
<evidence type="ECO:0000313" key="4">
    <source>
        <dbReference type="Proteomes" id="UP001498476"/>
    </source>
</evidence>
<dbReference type="InterPro" id="IPR003347">
    <property type="entry name" value="JmjC_dom"/>
</dbReference>
<dbReference type="Gene3D" id="2.60.120.650">
    <property type="entry name" value="Cupin"/>
    <property type="match status" value="1"/>
</dbReference>
<dbReference type="Pfam" id="PF02373">
    <property type="entry name" value="JmjC"/>
    <property type="match status" value="1"/>
</dbReference>
<dbReference type="EMBL" id="JAZAVJ010000182">
    <property type="protein sequence ID" value="KAK7408559.1"/>
    <property type="molecule type" value="Genomic_DNA"/>
</dbReference>
<proteinExistence type="predicted"/>
<evidence type="ECO:0000313" key="3">
    <source>
        <dbReference type="EMBL" id="KAK7408559.1"/>
    </source>
</evidence>
<feature type="compositionally biased region" description="Basic and acidic residues" evidence="1">
    <location>
        <begin position="104"/>
        <end position="117"/>
    </location>
</feature>
<feature type="compositionally biased region" description="Polar residues" evidence="1">
    <location>
        <begin position="132"/>
        <end position="145"/>
    </location>
</feature>
<feature type="region of interest" description="Disordered" evidence="1">
    <location>
        <begin position="35"/>
        <end position="62"/>
    </location>
</feature>
<dbReference type="Proteomes" id="UP001498476">
    <property type="component" value="Unassembled WGS sequence"/>
</dbReference>
<gene>
    <name evidence="3" type="ORF">QQX98_009264</name>
</gene>
<sequence length="742" mass="83204">MSELASPHGGDIRSLLKELNNVKLLLLDIRAYLPSEPTTPQRQSKRSTTRHAVQQDGPPAWAKQITTRLGMVEDWIERIQSQADDIEAHNRRNGTPTTPNPPRQDGDAHLNEQDKSHGTTPRGSDTTEDTSRATTPDTHLTSPDTSVPDWPVKFTLSEADMGEGLVQVLGKFMSQSDFANQVSVPLPGIDLARIREGLDVDYTHCQHMGVRFQAGRKGEGYANVSVSKKKDGFDWSEFCPGPVQEPTVEEAKEILNRFVDNPPDHPISYVIGHLKNTPLNEALNPGPAILGDPNLKDLHSEYHHVGLGGSANRFHQEDMTWEDEADGSHHGLCSYNEVYYGYKLWIIVKEHHISKFRNWAQTTWNCTECSQGLSHQCLLIAPATLERAGIDFRVVVSKPGKAVVTLPGQQHQIMQFRKVVYCDEDDMAPVYAIHGATRIDAPTQLGSSALASKGGKKQKKSPSRKRVLADAVPRRSKRVHRRQDNDGESVVPDTPRVTLESLQGLADKFGAENLLYKVPTLHADQLPTERVFRLACAISSRLAIQQFHSMVQSWNGRGRLFEHTPLPGEDPISRIQHRALLVDKCASMDTLSKCLLRQSQFGLVKEVEAHRQGQMRTDSLFIDKVLERTGWTRPNYDYHYKRGRAWMAICGRNEGILPFANHYTDPFNISPTRCLDLGEDELSSLDSLLDHDISKALFKAGVAFQQAVEGSRSVRFGWDRHEVDWDSLDENKVMLYLEVVNG</sequence>
<evidence type="ECO:0000256" key="1">
    <source>
        <dbReference type="SAM" id="MobiDB-lite"/>
    </source>
</evidence>
<feature type="compositionally biased region" description="Basic residues" evidence="1">
    <location>
        <begin position="454"/>
        <end position="466"/>
    </location>
</feature>
<comment type="caution">
    <text evidence="3">The sequence shown here is derived from an EMBL/GenBank/DDBJ whole genome shotgun (WGS) entry which is preliminary data.</text>
</comment>
<feature type="domain" description="JmjC" evidence="2">
    <location>
        <begin position="330"/>
        <end position="414"/>
    </location>
</feature>
<feature type="region of interest" description="Disordered" evidence="1">
    <location>
        <begin position="447"/>
        <end position="495"/>
    </location>
</feature>
<feature type="region of interest" description="Disordered" evidence="1">
    <location>
        <begin position="83"/>
        <end position="151"/>
    </location>
</feature>
<evidence type="ECO:0000259" key="2">
    <source>
        <dbReference type="Pfam" id="PF02373"/>
    </source>
</evidence>
<accession>A0ABR1GSW2</accession>